<dbReference type="InterPro" id="IPR043128">
    <property type="entry name" value="Rev_trsase/Diguanyl_cyclase"/>
</dbReference>
<evidence type="ECO:0000313" key="2">
    <source>
        <dbReference type="EMBL" id="SPZ04965.1"/>
    </source>
</evidence>
<dbReference type="InterPro" id="IPR029787">
    <property type="entry name" value="Nucleotide_cyclase"/>
</dbReference>
<accession>A0A2X2CYF5</accession>
<reference evidence="2 3" key="1">
    <citation type="submission" date="2018-06" db="EMBL/GenBank/DDBJ databases">
        <authorList>
            <consortium name="Pathogen Informatics"/>
            <person name="Doyle S."/>
        </authorList>
    </citation>
    <scope>NUCLEOTIDE SEQUENCE [LARGE SCALE GENOMIC DNA]</scope>
    <source>
        <strain evidence="2 3">NCTC11842</strain>
    </source>
</reference>
<protein>
    <submittedName>
        <fullName evidence="2">Diguanylate cyclase (GGDEF) domain</fullName>
    </submittedName>
</protein>
<name>A0A2X2CYF5_PSELU</name>
<feature type="domain" description="GGDEF" evidence="1">
    <location>
        <begin position="34"/>
        <end position="75"/>
    </location>
</feature>
<dbReference type="Proteomes" id="UP000250443">
    <property type="component" value="Unassembled WGS sequence"/>
</dbReference>
<dbReference type="RefSeq" id="WP_074828792.1">
    <property type="nucleotide sequence ID" value="NZ_DALZQD010000020.1"/>
</dbReference>
<organism evidence="2 3">
    <name type="scientific">Pseudomonas luteola</name>
    <dbReference type="NCBI Taxonomy" id="47886"/>
    <lineage>
        <taxon>Bacteria</taxon>
        <taxon>Pseudomonadati</taxon>
        <taxon>Pseudomonadota</taxon>
        <taxon>Gammaproteobacteria</taxon>
        <taxon>Pseudomonadales</taxon>
        <taxon>Pseudomonadaceae</taxon>
        <taxon>Pseudomonas</taxon>
    </lineage>
</organism>
<evidence type="ECO:0000259" key="1">
    <source>
        <dbReference type="Pfam" id="PF00990"/>
    </source>
</evidence>
<gene>
    <name evidence="2" type="ORF">NCTC11842_01485</name>
</gene>
<dbReference type="Gene3D" id="3.30.70.270">
    <property type="match status" value="1"/>
</dbReference>
<dbReference type="InterPro" id="IPR000160">
    <property type="entry name" value="GGDEF_dom"/>
</dbReference>
<dbReference type="GeneID" id="300269219"/>
<proteinExistence type="predicted"/>
<dbReference type="SUPFAM" id="SSF55073">
    <property type="entry name" value="Nucleotide cyclase"/>
    <property type="match status" value="1"/>
</dbReference>
<dbReference type="Pfam" id="PF00990">
    <property type="entry name" value="GGDEF"/>
    <property type="match status" value="1"/>
</dbReference>
<sequence length="131" mass="15365">MGSRLDPALSLNLVPYSYGRLALLDFIKLKASTYRRWTVIHMDIANFRLINQLLGYEQGDLILKEITNLLSASARYTWFNMGSGIWVGISEYRDVNFVTQQIKEGRLKTRDHIKQRFTTGKRFRRCVRFKS</sequence>
<dbReference type="AlphaFoldDB" id="A0A2X2CYF5"/>
<evidence type="ECO:0000313" key="3">
    <source>
        <dbReference type="Proteomes" id="UP000250443"/>
    </source>
</evidence>
<dbReference type="EMBL" id="UAUF01000010">
    <property type="protein sequence ID" value="SPZ04965.1"/>
    <property type="molecule type" value="Genomic_DNA"/>
</dbReference>